<dbReference type="CDD" id="cd02793">
    <property type="entry name" value="MopB_CT_DMSOR-BSOR-TMAOR"/>
    <property type="match status" value="1"/>
</dbReference>
<dbReference type="AlphaFoldDB" id="A0AAE3N704"/>
<dbReference type="GO" id="GO:0009055">
    <property type="term" value="F:electron transfer activity"/>
    <property type="evidence" value="ECO:0007669"/>
    <property type="project" value="TreeGrafter"/>
</dbReference>
<keyword evidence="3" id="KW-0500">Molybdenum</keyword>
<dbReference type="SUPFAM" id="SSF50692">
    <property type="entry name" value="ADC-like"/>
    <property type="match status" value="1"/>
</dbReference>
<comment type="similarity">
    <text evidence="2">Belongs to the prokaryotic molybdopterin-containing oxidoreductase family.</text>
</comment>
<dbReference type="PANTHER" id="PTHR43742:SF10">
    <property type="entry name" value="TRIMETHYLAMINE-N-OXIDE REDUCTASE 2"/>
    <property type="match status" value="1"/>
</dbReference>
<evidence type="ECO:0000313" key="8">
    <source>
        <dbReference type="EMBL" id="MDA7416058.1"/>
    </source>
</evidence>
<dbReference type="FunFam" id="2.40.40.20:FF:000009">
    <property type="entry name" value="Biotin sulfoxide reductase 2"/>
    <property type="match status" value="1"/>
</dbReference>
<dbReference type="InterPro" id="IPR006656">
    <property type="entry name" value="Mopterin_OxRdtase"/>
</dbReference>
<evidence type="ECO:0000259" key="6">
    <source>
        <dbReference type="Pfam" id="PF00384"/>
    </source>
</evidence>
<dbReference type="EMBL" id="JAQIPB010000002">
    <property type="protein sequence ID" value="MDA7416058.1"/>
    <property type="molecule type" value="Genomic_DNA"/>
</dbReference>
<proteinExistence type="inferred from homology"/>
<feature type="domain" description="Molybdopterin oxidoreductase" evidence="6">
    <location>
        <begin position="52"/>
        <end position="510"/>
    </location>
</feature>
<dbReference type="InterPro" id="IPR050612">
    <property type="entry name" value="Prok_Mopterin_Oxidored"/>
</dbReference>
<gene>
    <name evidence="8" type="ORF">PGB34_06730</name>
</gene>
<comment type="caution">
    <text evidence="8">The sequence shown here is derived from an EMBL/GenBank/DDBJ whole genome shotgun (WGS) entry which is preliminary data.</text>
</comment>
<protein>
    <submittedName>
        <fullName evidence="8">Molybdopterin-dependent oxidoreductase</fullName>
    </submittedName>
</protein>
<evidence type="ECO:0000256" key="4">
    <source>
        <dbReference type="ARBA" id="ARBA00022723"/>
    </source>
</evidence>
<dbReference type="Proteomes" id="UP001212602">
    <property type="component" value="Unassembled WGS sequence"/>
</dbReference>
<organism evidence="8 9">
    <name type="scientific">Xenophilus arseniciresistens</name>
    <dbReference type="NCBI Taxonomy" id="1283306"/>
    <lineage>
        <taxon>Bacteria</taxon>
        <taxon>Pseudomonadati</taxon>
        <taxon>Pseudomonadota</taxon>
        <taxon>Betaproteobacteria</taxon>
        <taxon>Burkholderiales</taxon>
        <taxon>Comamonadaceae</taxon>
        <taxon>Xenophilus</taxon>
    </lineage>
</organism>
<keyword evidence="5" id="KW-0560">Oxidoreductase</keyword>
<evidence type="ECO:0000256" key="3">
    <source>
        <dbReference type="ARBA" id="ARBA00022505"/>
    </source>
</evidence>
<dbReference type="GO" id="GO:0043546">
    <property type="term" value="F:molybdopterin cofactor binding"/>
    <property type="evidence" value="ECO:0007669"/>
    <property type="project" value="InterPro"/>
</dbReference>
<dbReference type="InterPro" id="IPR041954">
    <property type="entry name" value="CT_DMSOR/BSOR/TMAOR"/>
</dbReference>
<dbReference type="SUPFAM" id="SSF53706">
    <property type="entry name" value="Formate dehydrogenase/DMSO reductase, domains 1-3"/>
    <property type="match status" value="1"/>
</dbReference>
<dbReference type="InterPro" id="IPR009010">
    <property type="entry name" value="Asp_de-COase-like_dom_sf"/>
</dbReference>
<reference evidence="8" key="1">
    <citation type="submission" date="2023-01" db="EMBL/GenBank/DDBJ databases">
        <title>Xenophilus mangrovi sp. nov., isolated from soil of Mangrove nature reserve.</title>
        <authorList>
            <person name="Xu S."/>
            <person name="Liu Z."/>
            <person name="Xu Y."/>
        </authorList>
    </citation>
    <scope>NUCLEOTIDE SEQUENCE</scope>
    <source>
        <strain evidence="8">YW8</strain>
    </source>
</reference>
<evidence type="ECO:0000256" key="2">
    <source>
        <dbReference type="ARBA" id="ARBA00010312"/>
    </source>
</evidence>
<evidence type="ECO:0000256" key="5">
    <source>
        <dbReference type="ARBA" id="ARBA00023002"/>
    </source>
</evidence>
<accession>A0AAE3N704</accession>
<sequence length="781" mass="85297">MRQRELTAAHWGVYEVDRDAQGRARGLRSLPEDPDPSPIGLSMWAAYQDALRVQWPAVRRSWLHEGPGARPELRGREAFVRVPWTRALELVAHELERVRSTHGNEAIFGGSYGWSSAGRFHHAQSQVHRFLNALGGYVRSVDSYSLGAARVLMPHIVAPMEELMASHHGWDVMQANTRLLVAFGGIPAKNSQVTAGGAAEHRVRSGLAALAAAGCRLVNFSPVRDNFDAPEGTVQWIPIRPNTDTAVMMALACEIVRAGRHDSAFLASHCVGFERWATELEGRHDGTRKDADWAEAISGVPAQTIRALAHDLCSVRSLVNVSWSLQRAEHGEQPFWAAVALACVIGQVGLPGGGFGVGYGAANILGSPHTRFSGPTLPQGSNPVKSFIPVARIADMLLDPGGSFAYNGAQHRYPDIRLIYWAGGNPFHHHQDLNRLARAWRKPETIIAHEQVWNAHAKMADIVLPATSTLERDDIGFATREPLMVAMKAIAAAPGEAMNDYDIFAALAKRLGATERFTEGRDAGAWLRHLYAESRERAKGAGVDLPDFDDFWQQGEFRLPPASRPVVMLEDFRADPLAHPLRTPSGRIEIHSGRIASFGLADCPGHPVWRAPREWLGAAKAAGHPLHLISDQPHTKLHSQLDFSTYSRANKVALREPVVMHSQDARARGIRDADMVRVFNERGACLAGARVDDSTMPGVVRIATGAWWDPTCVGEPGSMDRHGNPNVLTQDVGASGLSQGCSAQSCLVQVERWTGELPELRAFALPEFETKNGSGLADLTR</sequence>
<evidence type="ECO:0000313" key="9">
    <source>
        <dbReference type="Proteomes" id="UP001212602"/>
    </source>
</evidence>
<dbReference type="Pfam" id="PF01568">
    <property type="entry name" value="Molydop_binding"/>
    <property type="match status" value="1"/>
</dbReference>
<dbReference type="GO" id="GO:0030288">
    <property type="term" value="C:outer membrane-bounded periplasmic space"/>
    <property type="evidence" value="ECO:0007669"/>
    <property type="project" value="TreeGrafter"/>
</dbReference>
<evidence type="ECO:0000259" key="7">
    <source>
        <dbReference type="Pfam" id="PF01568"/>
    </source>
</evidence>
<keyword evidence="9" id="KW-1185">Reference proteome</keyword>
<dbReference type="Gene3D" id="3.40.50.740">
    <property type="match status" value="1"/>
</dbReference>
<dbReference type="Gene3D" id="2.40.40.20">
    <property type="match status" value="1"/>
</dbReference>
<dbReference type="Pfam" id="PF00384">
    <property type="entry name" value="Molybdopterin"/>
    <property type="match status" value="1"/>
</dbReference>
<dbReference type="InterPro" id="IPR006657">
    <property type="entry name" value="MoPterin_dinucl-bd_dom"/>
</dbReference>
<keyword evidence="4" id="KW-0479">Metal-binding</keyword>
<dbReference type="Gene3D" id="3.40.228.10">
    <property type="entry name" value="Dimethylsulfoxide Reductase, domain 2"/>
    <property type="match status" value="1"/>
</dbReference>
<dbReference type="PANTHER" id="PTHR43742">
    <property type="entry name" value="TRIMETHYLAMINE-N-OXIDE REDUCTASE"/>
    <property type="match status" value="1"/>
</dbReference>
<dbReference type="GO" id="GO:0030151">
    <property type="term" value="F:molybdenum ion binding"/>
    <property type="evidence" value="ECO:0007669"/>
    <property type="project" value="TreeGrafter"/>
</dbReference>
<comment type="cofactor">
    <cofactor evidence="1">
        <name>Mo-bis(molybdopterin guanine dinucleotide)</name>
        <dbReference type="ChEBI" id="CHEBI:60539"/>
    </cofactor>
</comment>
<evidence type="ECO:0000256" key="1">
    <source>
        <dbReference type="ARBA" id="ARBA00001942"/>
    </source>
</evidence>
<dbReference type="Gene3D" id="3.90.55.10">
    <property type="entry name" value="Dimethylsulfoxide Reductase, domain 3"/>
    <property type="match status" value="1"/>
</dbReference>
<dbReference type="RefSeq" id="WP_271427293.1">
    <property type="nucleotide sequence ID" value="NZ_JAQIPB010000002.1"/>
</dbReference>
<dbReference type="GO" id="GO:0009061">
    <property type="term" value="P:anaerobic respiration"/>
    <property type="evidence" value="ECO:0007669"/>
    <property type="project" value="TreeGrafter"/>
</dbReference>
<name>A0AAE3N704_9BURK</name>
<feature type="domain" description="Molybdopterin dinucleotide-binding" evidence="7">
    <location>
        <begin position="626"/>
        <end position="746"/>
    </location>
</feature>
<dbReference type="GO" id="GO:0016491">
    <property type="term" value="F:oxidoreductase activity"/>
    <property type="evidence" value="ECO:0007669"/>
    <property type="project" value="UniProtKB-KW"/>
</dbReference>